<reference evidence="1" key="1">
    <citation type="submission" date="2021-05" db="EMBL/GenBank/DDBJ databases">
        <authorList>
            <person name="Pan Q."/>
            <person name="Jouanno E."/>
            <person name="Zahm M."/>
            <person name="Klopp C."/>
            <person name="Cabau C."/>
            <person name="Louis A."/>
            <person name="Berthelot C."/>
            <person name="Parey E."/>
            <person name="Roest Crollius H."/>
            <person name="Montfort J."/>
            <person name="Robinson-Rechavi M."/>
            <person name="Bouchez O."/>
            <person name="Lampietro C."/>
            <person name="Lopez Roques C."/>
            <person name="Donnadieu C."/>
            <person name="Postlethwait J."/>
            <person name="Bobe J."/>
            <person name="Dillon D."/>
            <person name="Chandos A."/>
            <person name="von Hippel F."/>
            <person name="Guiguen Y."/>
        </authorList>
    </citation>
    <scope>NUCLEOTIDE SEQUENCE</scope>
    <source>
        <strain evidence="1">YG-Jan2019</strain>
    </source>
</reference>
<dbReference type="Proteomes" id="UP001157502">
    <property type="component" value="Chromosome 5"/>
</dbReference>
<evidence type="ECO:0000313" key="2">
    <source>
        <dbReference type="Proteomes" id="UP001157502"/>
    </source>
</evidence>
<name>A0ACC2H7F1_DALPE</name>
<sequence length="200" mass="22999">MMVAKGRDIPNAHKLFKALTETNTTVKLFFVKSEDVESAMEKMPKQIPAVPGTMRIHQVITLAPGELIHRDVSCMCTTRKQFNCKCFNTQCFSFGQEIPTAVVVAQPASEGNPQPQAEKEIQWGSPELLGQWCMLRYDIITDETHFQVKCMQFVGPNRYFWPARDDLLWYLFDDVLEIIPSPKPVTKRHVEILKEVWARL</sequence>
<gene>
    <name evidence="1" type="ORF">DPEC_G00062430</name>
</gene>
<protein>
    <submittedName>
        <fullName evidence="1">Uncharacterized protein</fullName>
    </submittedName>
</protein>
<comment type="caution">
    <text evidence="1">The sequence shown here is derived from an EMBL/GenBank/DDBJ whole genome shotgun (WGS) entry which is preliminary data.</text>
</comment>
<dbReference type="EMBL" id="CM055732">
    <property type="protein sequence ID" value="KAJ8011837.1"/>
    <property type="molecule type" value="Genomic_DNA"/>
</dbReference>
<keyword evidence="2" id="KW-1185">Reference proteome</keyword>
<proteinExistence type="predicted"/>
<organism evidence="1 2">
    <name type="scientific">Dallia pectoralis</name>
    <name type="common">Alaska blackfish</name>
    <dbReference type="NCBI Taxonomy" id="75939"/>
    <lineage>
        <taxon>Eukaryota</taxon>
        <taxon>Metazoa</taxon>
        <taxon>Chordata</taxon>
        <taxon>Craniata</taxon>
        <taxon>Vertebrata</taxon>
        <taxon>Euteleostomi</taxon>
        <taxon>Actinopterygii</taxon>
        <taxon>Neopterygii</taxon>
        <taxon>Teleostei</taxon>
        <taxon>Protacanthopterygii</taxon>
        <taxon>Esociformes</taxon>
        <taxon>Umbridae</taxon>
        <taxon>Dallia</taxon>
    </lineage>
</organism>
<accession>A0ACC2H7F1</accession>
<evidence type="ECO:0000313" key="1">
    <source>
        <dbReference type="EMBL" id="KAJ8011837.1"/>
    </source>
</evidence>